<evidence type="ECO:0000313" key="2">
    <source>
        <dbReference type="EMBL" id="SHL07762.1"/>
    </source>
</evidence>
<protein>
    <submittedName>
        <fullName evidence="2">Uncharacterized conserved protein PhnB, glyoxalase superfamily</fullName>
    </submittedName>
</protein>
<reference evidence="3" key="1">
    <citation type="submission" date="2016-11" db="EMBL/GenBank/DDBJ databases">
        <authorList>
            <person name="Varghese N."/>
            <person name="Submissions S."/>
        </authorList>
    </citation>
    <scope>NUCLEOTIDE SEQUENCE [LARGE SCALE GENOMIC DNA]</scope>
    <source>
        <strain evidence="3">ALO Sharm</strain>
    </source>
</reference>
<dbReference type="PANTHER" id="PTHR34109:SF1">
    <property type="entry name" value="VOC DOMAIN-CONTAINING PROTEIN"/>
    <property type="match status" value="1"/>
</dbReference>
<name>A0A1M6XP20_9GAMM</name>
<dbReference type="AlphaFoldDB" id="A0A1M6XP20"/>
<keyword evidence="3" id="KW-1185">Reference proteome</keyword>
<dbReference type="OrthoDB" id="9806868at2"/>
<dbReference type="InterPro" id="IPR029068">
    <property type="entry name" value="Glyas_Bleomycin-R_OHBP_Dase"/>
</dbReference>
<dbReference type="RefSeq" id="WP_064698688.1">
    <property type="nucleotide sequence ID" value="NZ_BDEO01000002.1"/>
</dbReference>
<dbReference type="EMBL" id="FRAL01000007">
    <property type="protein sequence ID" value="SHL07762.1"/>
    <property type="molecule type" value="Genomic_DNA"/>
</dbReference>
<dbReference type="SUPFAM" id="SSF54593">
    <property type="entry name" value="Glyoxalase/Bleomycin resistance protein/Dihydroxybiphenyl dioxygenase"/>
    <property type="match status" value="1"/>
</dbReference>
<dbReference type="Proteomes" id="UP000184248">
    <property type="component" value="Unassembled WGS sequence"/>
</dbReference>
<organism evidence="2 3">
    <name type="scientific">Halomonas caseinilytica</name>
    <dbReference type="NCBI Taxonomy" id="438744"/>
    <lineage>
        <taxon>Bacteria</taxon>
        <taxon>Pseudomonadati</taxon>
        <taxon>Pseudomonadota</taxon>
        <taxon>Gammaproteobacteria</taxon>
        <taxon>Oceanospirillales</taxon>
        <taxon>Halomonadaceae</taxon>
        <taxon>Halomonas</taxon>
    </lineage>
</organism>
<evidence type="ECO:0000313" key="3">
    <source>
        <dbReference type="Proteomes" id="UP000184248"/>
    </source>
</evidence>
<sequence length="140" mass="15766">MTNHIRATIMPTLRYRHAAEAIDWLCEAFGFERHRVVEDDAGGIAHAQLTLGNGMVMLGSAREGEFDRWQVPMPAREAPVTQSPYVIVDDVDAHHRQAAAMGATVLMPPEDQPYGGRLYSCRDLEGHLWNFGSYDPWRTD</sequence>
<gene>
    <name evidence="2" type="ORF">SAMN05192556_107210</name>
</gene>
<dbReference type="Gene3D" id="3.30.720.120">
    <property type="match status" value="1"/>
</dbReference>
<feature type="domain" description="VOC" evidence="1">
    <location>
        <begin position="6"/>
        <end position="134"/>
    </location>
</feature>
<accession>A0A1M6XP20</accession>
<dbReference type="Gene3D" id="3.30.720.110">
    <property type="match status" value="1"/>
</dbReference>
<dbReference type="InterPro" id="IPR004360">
    <property type="entry name" value="Glyas_Fos-R_dOase_dom"/>
</dbReference>
<dbReference type="InterPro" id="IPR037523">
    <property type="entry name" value="VOC_core"/>
</dbReference>
<dbReference type="Pfam" id="PF00903">
    <property type="entry name" value="Glyoxalase"/>
    <property type="match status" value="1"/>
</dbReference>
<dbReference type="PANTHER" id="PTHR34109">
    <property type="entry name" value="BNAUNNG04460D PROTEIN-RELATED"/>
    <property type="match status" value="1"/>
</dbReference>
<dbReference type="PROSITE" id="PS51819">
    <property type="entry name" value="VOC"/>
    <property type="match status" value="1"/>
</dbReference>
<evidence type="ECO:0000259" key="1">
    <source>
        <dbReference type="PROSITE" id="PS51819"/>
    </source>
</evidence>
<proteinExistence type="predicted"/>